<proteinExistence type="predicted"/>
<evidence type="ECO:0000313" key="1">
    <source>
        <dbReference type="EMBL" id="PYI12186.1"/>
    </source>
</evidence>
<reference evidence="1 2" key="1">
    <citation type="submission" date="2018-02" db="EMBL/GenBank/DDBJ databases">
        <title>The genomes of Aspergillus section Nigri reveals drivers in fungal speciation.</title>
        <authorList>
            <consortium name="DOE Joint Genome Institute"/>
            <person name="Vesth T.C."/>
            <person name="Nybo J."/>
            <person name="Theobald S."/>
            <person name="Brandl J."/>
            <person name="Frisvad J.C."/>
            <person name="Nielsen K.F."/>
            <person name="Lyhne E.K."/>
            <person name="Kogle M.E."/>
            <person name="Kuo A."/>
            <person name="Riley R."/>
            <person name="Clum A."/>
            <person name="Nolan M."/>
            <person name="Lipzen A."/>
            <person name="Salamov A."/>
            <person name="Henrissat B."/>
            <person name="Wiebenga A."/>
            <person name="De vries R.P."/>
            <person name="Grigoriev I.V."/>
            <person name="Mortensen U.H."/>
            <person name="Andersen M.R."/>
            <person name="Baker S.E."/>
        </authorList>
    </citation>
    <scope>NUCLEOTIDE SEQUENCE [LARGE SCALE GENOMIC DNA]</scope>
    <source>
        <strain evidence="1 2">CBS 121057</strain>
    </source>
</reference>
<accession>A0A319EPF4</accession>
<dbReference type="VEuPathDB" id="FungiDB:BO78DRAFT_70208"/>
<dbReference type="AlphaFoldDB" id="A0A319EPF4"/>
<dbReference type="EMBL" id="KZ826316">
    <property type="protein sequence ID" value="PYI12186.1"/>
    <property type="molecule type" value="Genomic_DNA"/>
</dbReference>
<organism evidence="1 2">
    <name type="scientific">Aspergillus sclerotiicarbonarius (strain CBS 121057 / IBT 28362)</name>
    <dbReference type="NCBI Taxonomy" id="1448318"/>
    <lineage>
        <taxon>Eukaryota</taxon>
        <taxon>Fungi</taxon>
        <taxon>Dikarya</taxon>
        <taxon>Ascomycota</taxon>
        <taxon>Pezizomycotina</taxon>
        <taxon>Eurotiomycetes</taxon>
        <taxon>Eurotiomycetidae</taxon>
        <taxon>Eurotiales</taxon>
        <taxon>Aspergillaceae</taxon>
        <taxon>Aspergillus</taxon>
        <taxon>Aspergillus subgen. Circumdati</taxon>
    </lineage>
</organism>
<evidence type="ECO:0000313" key="2">
    <source>
        <dbReference type="Proteomes" id="UP000248423"/>
    </source>
</evidence>
<dbReference type="OrthoDB" id="4499271at2759"/>
<sequence>MAEYKYTGEQADVQGPELIGCVTQLLRDNQIPCILIGDFMWSLFHLPPTDYSIDFVIPDELMEKANRVLINAKFCGHQPLSTRDKCKALKPWTAKQFRVGFVPCYEFHLTDGQQTGHYDLRLYRQSESFKDLPEFPLESPTESDPDFMVVTDPRLPIPADQNDRWNDSNSLGPRATLPPIIIASPRALAGALIHVATRDCPLGSPQKGWRGWVALLGTLRALLGSSNFEC</sequence>
<protein>
    <submittedName>
        <fullName evidence="1">Uncharacterized protein</fullName>
    </submittedName>
</protein>
<gene>
    <name evidence="1" type="ORF">BO78DRAFT_70208</name>
</gene>
<keyword evidence="2" id="KW-1185">Reference proteome</keyword>
<dbReference type="Proteomes" id="UP000248423">
    <property type="component" value="Unassembled WGS sequence"/>
</dbReference>
<name>A0A319EPF4_ASPSB</name>